<name>A0A0D1UTB7_ANEMI</name>
<feature type="domain" description="Amidohydrolase 3" evidence="1">
    <location>
        <begin position="60"/>
        <end position="538"/>
    </location>
</feature>
<evidence type="ECO:0000313" key="3">
    <source>
        <dbReference type="EMBL" id="SDI77957.1"/>
    </source>
</evidence>
<accession>A0A0D1UTB7</accession>
<reference evidence="3 5" key="2">
    <citation type="submission" date="2016-10" db="EMBL/GenBank/DDBJ databases">
        <authorList>
            <person name="de Groot N.N."/>
        </authorList>
    </citation>
    <scope>NUCLEOTIDE SEQUENCE [LARGE SCALE GENOMIC DNA]</scope>
    <source>
        <strain evidence="3 5">DSM 2895</strain>
    </source>
</reference>
<dbReference type="SUPFAM" id="SSF51338">
    <property type="entry name" value="Composite domain of metallo-dependent hydrolases"/>
    <property type="match status" value="1"/>
</dbReference>
<dbReference type="RefSeq" id="WP_043068994.1">
    <property type="nucleotide sequence ID" value="NZ_BJOA01000278.1"/>
</dbReference>
<dbReference type="OrthoDB" id="9767366at2"/>
<evidence type="ECO:0000313" key="2">
    <source>
        <dbReference type="EMBL" id="KON96269.1"/>
    </source>
</evidence>
<proteinExistence type="predicted"/>
<dbReference type="PATRIC" id="fig|47500.8.peg.4722"/>
<dbReference type="EMBL" id="LGUG01000004">
    <property type="protein sequence ID" value="KON96269.1"/>
    <property type="molecule type" value="Genomic_DNA"/>
</dbReference>
<organism evidence="2 4">
    <name type="scientific">Aneurinibacillus migulanus</name>
    <name type="common">Bacillus migulanus</name>
    <dbReference type="NCBI Taxonomy" id="47500"/>
    <lineage>
        <taxon>Bacteria</taxon>
        <taxon>Bacillati</taxon>
        <taxon>Bacillota</taxon>
        <taxon>Bacilli</taxon>
        <taxon>Bacillales</taxon>
        <taxon>Paenibacillaceae</taxon>
        <taxon>Aneurinibacillus group</taxon>
        <taxon>Aneurinibacillus</taxon>
    </lineage>
</organism>
<evidence type="ECO:0000259" key="1">
    <source>
        <dbReference type="Pfam" id="PF07969"/>
    </source>
</evidence>
<reference evidence="2 4" key="1">
    <citation type="submission" date="2015-07" db="EMBL/GenBank/DDBJ databases">
        <title>Fjat-14205 dsm 2895.</title>
        <authorList>
            <person name="Liu B."/>
            <person name="Wang J."/>
            <person name="Zhu Y."/>
            <person name="Liu G."/>
            <person name="Chen Q."/>
            <person name="Chen Z."/>
            <person name="Lan J."/>
            <person name="Che J."/>
            <person name="Ge C."/>
            <person name="Shi H."/>
            <person name="Pan Z."/>
            <person name="Liu X."/>
        </authorList>
    </citation>
    <scope>NUCLEOTIDE SEQUENCE [LARGE SCALE GENOMIC DNA]</scope>
    <source>
        <strain evidence="2 4">DSM 2895</strain>
    </source>
</reference>
<dbReference type="Proteomes" id="UP000182836">
    <property type="component" value="Unassembled WGS sequence"/>
</dbReference>
<evidence type="ECO:0000313" key="5">
    <source>
        <dbReference type="Proteomes" id="UP000182836"/>
    </source>
</evidence>
<gene>
    <name evidence="2" type="ORF">AF333_13065</name>
    <name evidence="3" type="ORF">SAMN04487909_107190</name>
</gene>
<keyword evidence="4" id="KW-1185">Reference proteome</keyword>
<dbReference type="PANTHER" id="PTHR22642">
    <property type="entry name" value="IMIDAZOLONEPROPIONASE"/>
    <property type="match status" value="1"/>
</dbReference>
<dbReference type="Gene3D" id="3.10.310.70">
    <property type="match status" value="1"/>
</dbReference>
<dbReference type="STRING" id="47500.AF333_13065"/>
<dbReference type="GeneID" id="42306101"/>
<dbReference type="Gene3D" id="3.20.20.140">
    <property type="entry name" value="Metal-dependent hydrolases"/>
    <property type="match status" value="1"/>
</dbReference>
<dbReference type="EMBL" id="FNED01000007">
    <property type="protein sequence ID" value="SDI77957.1"/>
    <property type="molecule type" value="Genomic_DNA"/>
</dbReference>
<dbReference type="SUPFAM" id="SSF51556">
    <property type="entry name" value="Metallo-dependent hydrolases"/>
    <property type="match status" value="1"/>
</dbReference>
<sequence>METQQKADMILSSNAVFTGIMDTPQPGAVAIVGNKIAAIGSEADMESLIGPDTKQYRYHNELIMPGFHDFHLHLMLGSLAQDSVHLHEARSEEEAAEMVRKFADTRPNDSWIIGFGWYHVYWENGQLPHRSTLDRVISERPVFLFNAECHGAWVNSKALEMANITRDTPNPPFGEIGKDDDGEPTGFLYETAMGLAREAFVLPHERRQRLLRSFLQQAARLGITSVNDMFPLPGLDFGDLPLYKEFEEREELTSRIHFLAPLNGDLDYAKELRSTYTSGTLQFSGLKQFLDGVPTTYTAYLLAPYSDKPDTYGDTLLPPHMIKQWTNEADREGFRIRFHACGDGAVRLGLDAFEEARRANGVRDSRHTIEHIEVIHPEDIPRLHELGVIASMQPEHLAASENFSDNAYLSRLGKEREAFTFPIKTLEEAGTKIAFSSDFPVVPLNPLLEIYRAITRVHNDGLPKGGWNGKERISLAQALRYYTWGPAYGTFRELELGTLEPGKLADIVVLGQNLFEVSPEEVRDASVRMTIMDGKIVFQE</sequence>
<dbReference type="GO" id="GO:0016810">
    <property type="term" value="F:hydrolase activity, acting on carbon-nitrogen (but not peptide) bonds"/>
    <property type="evidence" value="ECO:0007669"/>
    <property type="project" value="InterPro"/>
</dbReference>
<protein>
    <submittedName>
        <fullName evidence="2">Amidohydrolase</fullName>
    </submittedName>
</protein>
<keyword evidence="2" id="KW-0378">Hydrolase</keyword>
<dbReference type="InterPro" id="IPR011059">
    <property type="entry name" value="Metal-dep_hydrolase_composite"/>
</dbReference>
<dbReference type="CDD" id="cd01300">
    <property type="entry name" value="YtcJ_like"/>
    <property type="match status" value="1"/>
</dbReference>
<dbReference type="InterPro" id="IPR032466">
    <property type="entry name" value="Metal_Hydrolase"/>
</dbReference>
<dbReference type="InterPro" id="IPR013108">
    <property type="entry name" value="Amidohydro_3"/>
</dbReference>
<dbReference type="Pfam" id="PF07969">
    <property type="entry name" value="Amidohydro_3"/>
    <property type="match status" value="1"/>
</dbReference>
<dbReference type="Proteomes" id="UP000037269">
    <property type="component" value="Unassembled WGS sequence"/>
</dbReference>
<dbReference type="Gene3D" id="2.30.40.10">
    <property type="entry name" value="Urease, subunit C, domain 1"/>
    <property type="match status" value="1"/>
</dbReference>
<dbReference type="AlphaFoldDB" id="A0A0D1UTB7"/>
<dbReference type="PANTHER" id="PTHR22642:SF2">
    <property type="entry name" value="PROTEIN LONG AFTER FAR-RED 3"/>
    <property type="match status" value="1"/>
</dbReference>
<evidence type="ECO:0000313" key="4">
    <source>
        <dbReference type="Proteomes" id="UP000037269"/>
    </source>
</evidence>
<dbReference type="InterPro" id="IPR033932">
    <property type="entry name" value="YtcJ-like"/>
</dbReference>